<evidence type="ECO:0008006" key="7">
    <source>
        <dbReference type="Google" id="ProtNLM"/>
    </source>
</evidence>
<keyword evidence="6" id="KW-1185">Reference proteome</keyword>
<keyword evidence="4" id="KW-1133">Transmembrane helix</keyword>
<feature type="transmembrane region" description="Helical" evidence="4">
    <location>
        <begin position="6"/>
        <end position="28"/>
    </location>
</feature>
<proteinExistence type="inferred from homology"/>
<evidence type="ECO:0000256" key="1">
    <source>
        <dbReference type="ARBA" id="ARBA00022988"/>
    </source>
</evidence>
<dbReference type="Proteomes" id="UP000737018">
    <property type="component" value="Unassembled WGS sequence"/>
</dbReference>
<dbReference type="Gene3D" id="1.10.4190.10">
    <property type="entry name" value="Urease accessory protein UreF"/>
    <property type="match status" value="1"/>
</dbReference>
<gene>
    <name evidence="5" type="ORF">CMV_023648</name>
</gene>
<reference evidence="5" key="1">
    <citation type="submission" date="2020-03" db="EMBL/GenBank/DDBJ databases">
        <title>Castanea mollissima Vanexum genome sequencing.</title>
        <authorList>
            <person name="Staton M."/>
        </authorList>
    </citation>
    <scope>NUCLEOTIDE SEQUENCE</scope>
    <source>
        <tissue evidence="5">Leaf</tissue>
    </source>
</reference>
<dbReference type="Pfam" id="PF01730">
    <property type="entry name" value="UreF"/>
    <property type="match status" value="1"/>
</dbReference>
<sequence>MRDTFLGSGVVSFHHAPIFGLICGLLGLDSRTSQRAYLFITMRDVISAATRLNLVGPMGAAVLQHQIVLLAEAILEKWMDRNAEEACQTIPLLDTVQGCHGYLFSRMFCS</sequence>
<evidence type="ECO:0000313" key="5">
    <source>
        <dbReference type="EMBL" id="KAF3950623.1"/>
    </source>
</evidence>
<dbReference type="AlphaFoldDB" id="A0A8J4V6N5"/>
<dbReference type="GO" id="GO:0016151">
    <property type="term" value="F:nickel cation binding"/>
    <property type="evidence" value="ECO:0007669"/>
    <property type="project" value="InterPro"/>
</dbReference>
<comment type="similarity">
    <text evidence="3">Belongs to the UreF family.</text>
</comment>
<name>A0A8J4V6N5_9ROSI</name>
<dbReference type="EMBL" id="JRKL02005353">
    <property type="protein sequence ID" value="KAF3950623.1"/>
    <property type="molecule type" value="Genomic_DNA"/>
</dbReference>
<dbReference type="InterPro" id="IPR038277">
    <property type="entry name" value="UreF_sf"/>
</dbReference>
<protein>
    <recommendedName>
        <fullName evidence="7">Urease accessory protein F</fullName>
    </recommendedName>
</protein>
<keyword evidence="4" id="KW-0812">Transmembrane</keyword>
<organism evidence="5 6">
    <name type="scientific">Castanea mollissima</name>
    <name type="common">Chinese chestnut</name>
    <dbReference type="NCBI Taxonomy" id="60419"/>
    <lineage>
        <taxon>Eukaryota</taxon>
        <taxon>Viridiplantae</taxon>
        <taxon>Streptophyta</taxon>
        <taxon>Embryophyta</taxon>
        <taxon>Tracheophyta</taxon>
        <taxon>Spermatophyta</taxon>
        <taxon>Magnoliopsida</taxon>
        <taxon>eudicotyledons</taxon>
        <taxon>Gunneridae</taxon>
        <taxon>Pentapetalae</taxon>
        <taxon>rosids</taxon>
        <taxon>fabids</taxon>
        <taxon>Fagales</taxon>
        <taxon>Fagaceae</taxon>
        <taxon>Castanea</taxon>
    </lineage>
</organism>
<dbReference type="OrthoDB" id="2550922at2759"/>
<keyword evidence="1" id="KW-0996">Nickel insertion</keyword>
<evidence type="ECO:0000256" key="2">
    <source>
        <dbReference type="ARBA" id="ARBA00023186"/>
    </source>
</evidence>
<evidence type="ECO:0000313" key="6">
    <source>
        <dbReference type="Proteomes" id="UP000737018"/>
    </source>
</evidence>
<keyword evidence="2" id="KW-0143">Chaperone</keyword>
<comment type="caution">
    <text evidence="5">The sequence shown here is derived from an EMBL/GenBank/DDBJ whole genome shotgun (WGS) entry which is preliminary data.</text>
</comment>
<dbReference type="PANTHER" id="PTHR33620">
    <property type="entry name" value="UREASE ACCESSORY PROTEIN F"/>
    <property type="match status" value="1"/>
</dbReference>
<accession>A0A8J4V6N5</accession>
<keyword evidence="4" id="KW-0472">Membrane</keyword>
<evidence type="ECO:0000256" key="4">
    <source>
        <dbReference type="SAM" id="Phobius"/>
    </source>
</evidence>
<dbReference type="InterPro" id="IPR002639">
    <property type="entry name" value="UreF"/>
</dbReference>
<dbReference type="PANTHER" id="PTHR33620:SF1">
    <property type="entry name" value="UREASE ACCESSORY PROTEIN F"/>
    <property type="match status" value="1"/>
</dbReference>
<evidence type="ECO:0000256" key="3">
    <source>
        <dbReference type="ARBA" id="ARBA00046339"/>
    </source>
</evidence>